<protein>
    <recommendedName>
        <fullName evidence="1">Polymerase beta nucleotidyltransferase domain-containing protein</fullName>
    </recommendedName>
</protein>
<keyword evidence="3" id="KW-1185">Reference proteome</keyword>
<reference evidence="2 3" key="1">
    <citation type="submission" date="2019-10" db="EMBL/GenBank/DDBJ databases">
        <title>Georgenia wutianyii sp. nov. and Georgenia yuyongxinii sp. nov. isolated from plateau pika (Ochotona curzoniae) in the Qinghai-Tibet plateau of China.</title>
        <authorList>
            <person name="Tian Z."/>
        </authorList>
    </citation>
    <scope>NUCLEOTIDE SEQUENCE [LARGE SCALE GENOMIC DNA]</scope>
    <source>
        <strain evidence="2 3">JCM 19765</strain>
    </source>
</reference>
<dbReference type="AlphaFoldDB" id="A0A6N7EQS3"/>
<accession>A0A6N7EQS3</accession>
<dbReference type="RefSeq" id="WP_152196362.1">
    <property type="nucleotide sequence ID" value="NZ_VUKD01000005.1"/>
</dbReference>
<dbReference type="InterPro" id="IPR052930">
    <property type="entry name" value="TA_antitoxin_MntA"/>
</dbReference>
<dbReference type="EMBL" id="WHPC01000083">
    <property type="protein sequence ID" value="MPV38486.1"/>
    <property type="molecule type" value="Genomic_DNA"/>
</dbReference>
<evidence type="ECO:0000313" key="3">
    <source>
        <dbReference type="Proteomes" id="UP000437709"/>
    </source>
</evidence>
<organism evidence="2 3">
    <name type="scientific">Georgenia subflava</name>
    <dbReference type="NCBI Taxonomy" id="1622177"/>
    <lineage>
        <taxon>Bacteria</taxon>
        <taxon>Bacillati</taxon>
        <taxon>Actinomycetota</taxon>
        <taxon>Actinomycetes</taxon>
        <taxon>Micrococcales</taxon>
        <taxon>Bogoriellaceae</taxon>
        <taxon>Georgenia</taxon>
    </lineage>
</organism>
<evidence type="ECO:0000313" key="2">
    <source>
        <dbReference type="EMBL" id="MPV38486.1"/>
    </source>
</evidence>
<dbReference type="OrthoDB" id="3697414at2"/>
<dbReference type="Pfam" id="PF18765">
    <property type="entry name" value="Polbeta"/>
    <property type="match status" value="1"/>
</dbReference>
<dbReference type="Proteomes" id="UP000437709">
    <property type="component" value="Unassembled WGS sequence"/>
</dbReference>
<gene>
    <name evidence="2" type="ORF">GB881_15820</name>
</gene>
<dbReference type="PANTHER" id="PTHR43852:SF3">
    <property type="entry name" value="NUCLEOTIDYLTRANSFERASE"/>
    <property type="match status" value="1"/>
</dbReference>
<feature type="domain" description="Polymerase beta nucleotidyltransferase" evidence="1">
    <location>
        <begin position="27"/>
        <end position="107"/>
    </location>
</feature>
<dbReference type="InterPro" id="IPR041633">
    <property type="entry name" value="Polbeta"/>
</dbReference>
<sequence>MATSIDAGLARLRAAADQGELERLCIRRDVDLVVLFGSATRQPATAADIDLAIRFEHGRTGDPAAVVTDLIHLTGSDAIDVMDLRRAGPVARFEALGRGVELLYEADPSIFAEAQMFAVRDYLDTKPLRRAQLELMGA</sequence>
<evidence type="ECO:0000259" key="1">
    <source>
        <dbReference type="Pfam" id="PF18765"/>
    </source>
</evidence>
<name>A0A6N7EQS3_9MICO</name>
<dbReference type="InterPro" id="IPR043519">
    <property type="entry name" value="NT_sf"/>
</dbReference>
<dbReference type="SUPFAM" id="SSF81301">
    <property type="entry name" value="Nucleotidyltransferase"/>
    <property type="match status" value="1"/>
</dbReference>
<dbReference type="Gene3D" id="3.30.460.10">
    <property type="entry name" value="Beta Polymerase, domain 2"/>
    <property type="match status" value="1"/>
</dbReference>
<dbReference type="PANTHER" id="PTHR43852">
    <property type="entry name" value="NUCLEOTIDYLTRANSFERASE"/>
    <property type="match status" value="1"/>
</dbReference>
<proteinExistence type="predicted"/>
<comment type="caution">
    <text evidence="2">The sequence shown here is derived from an EMBL/GenBank/DDBJ whole genome shotgun (WGS) entry which is preliminary data.</text>
</comment>